<keyword evidence="2" id="KW-1133">Transmembrane helix</keyword>
<dbReference type="NCBIfam" id="TIGR01068">
    <property type="entry name" value="thioredoxin"/>
    <property type="match status" value="1"/>
</dbReference>
<evidence type="ECO:0000259" key="3">
    <source>
        <dbReference type="PROSITE" id="PS51352"/>
    </source>
</evidence>
<feature type="domain" description="Thioredoxin" evidence="3">
    <location>
        <begin position="1"/>
        <end position="106"/>
    </location>
</feature>
<dbReference type="OrthoDB" id="10263751at2759"/>
<dbReference type="PROSITE" id="PS51352">
    <property type="entry name" value="THIOREDOXIN_2"/>
    <property type="match status" value="1"/>
</dbReference>
<dbReference type="InterPro" id="IPR017937">
    <property type="entry name" value="Thioredoxin_CS"/>
</dbReference>
<feature type="transmembrane region" description="Helical" evidence="2">
    <location>
        <begin position="151"/>
        <end position="168"/>
    </location>
</feature>
<keyword evidence="1" id="KW-1015">Disulfide bond</keyword>
<name>A0A165NDR5_EXIGL</name>
<evidence type="ECO:0000313" key="6">
    <source>
        <dbReference type="Proteomes" id="UP000077266"/>
    </source>
</evidence>
<keyword evidence="2" id="KW-0812">Transmembrane</keyword>
<dbReference type="AlphaFoldDB" id="A0A165NDR5"/>
<dbReference type="EMBL" id="KV425900">
    <property type="protein sequence ID" value="KZW00601.1"/>
    <property type="molecule type" value="Genomic_DNA"/>
</dbReference>
<evidence type="ECO:0000256" key="2">
    <source>
        <dbReference type="SAM" id="Phobius"/>
    </source>
</evidence>
<dbReference type="CDD" id="cd02947">
    <property type="entry name" value="TRX_family"/>
    <property type="match status" value="1"/>
</dbReference>
<keyword evidence="2" id="KW-0472">Membrane</keyword>
<organism evidence="5 6">
    <name type="scientific">Exidia glandulosa HHB12029</name>
    <dbReference type="NCBI Taxonomy" id="1314781"/>
    <lineage>
        <taxon>Eukaryota</taxon>
        <taxon>Fungi</taxon>
        <taxon>Dikarya</taxon>
        <taxon>Basidiomycota</taxon>
        <taxon>Agaricomycotina</taxon>
        <taxon>Agaricomycetes</taxon>
        <taxon>Auriculariales</taxon>
        <taxon>Exidiaceae</taxon>
        <taxon>Exidia</taxon>
    </lineage>
</organism>
<evidence type="ECO:0000313" key="5">
    <source>
        <dbReference type="EMBL" id="KZW00601.1"/>
    </source>
</evidence>
<keyword evidence="6" id="KW-1185">Reference proteome</keyword>
<protein>
    <submittedName>
        <fullName evidence="5">Thioredoxin-domain-containing protein</fullName>
    </submittedName>
</protein>
<sequence length="171" mass="17719">MPTEVTSAAALAKVLAGPKDKLSVIDFWATWCGPCRAIAPAYEALSKQYTGVNFLKVDVDQHPDISQQYGVSAMPTFIFIKNGQKVDQVRGADKRGLEAALQKHAGGAGGASSSAFGGKGNTLGSGASASAPLAQRASSAAAGITNIDPQVKILLGLVGAYLFLYFVFPML</sequence>
<evidence type="ECO:0000313" key="4">
    <source>
        <dbReference type="EMBL" id="KZV83254.1"/>
    </source>
</evidence>
<dbReference type="InterPro" id="IPR036249">
    <property type="entry name" value="Thioredoxin-like_sf"/>
</dbReference>
<dbReference type="SUPFAM" id="SSF52833">
    <property type="entry name" value="Thioredoxin-like"/>
    <property type="match status" value="1"/>
</dbReference>
<evidence type="ECO:0000256" key="1">
    <source>
        <dbReference type="ARBA" id="ARBA00023157"/>
    </source>
</evidence>
<dbReference type="PROSITE" id="PS00194">
    <property type="entry name" value="THIOREDOXIN_1"/>
    <property type="match status" value="1"/>
</dbReference>
<gene>
    <name evidence="5" type="ORF">EXIGLDRAFT_639362</name>
    <name evidence="4" type="ORF">EXIGLDRAFT_754495</name>
</gene>
<dbReference type="PRINTS" id="PR00421">
    <property type="entry name" value="THIOREDOXIN"/>
</dbReference>
<dbReference type="GO" id="GO:0015035">
    <property type="term" value="F:protein-disulfide reductase activity"/>
    <property type="evidence" value="ECO:0007669"/>
    <property type="project" value="InterPro"/>
</dbReference>
<dbReference type="Pfam" id="PF00085">
    <property type="entry name" value="Thioredoxin"/>
    <property type="match status" value="1"/>
</dbReference>
<dbReference type="InterPro" id="IPR013766">
    <property type="entry name" value="Thioredoxin_domain"/>
</dbReference>
<dbReference type="Proteomes" id="UP000077266">
    <property type="component" value="Unassembled WGS sequence"/>
</dbReference>
<dbReference type="InterPro" id="IPR005746">
    <property type="entry name" value="Thioredoxin"/>
</dbReference>
<proteinExistence type="predicted"/>
<dbReference type="STRING" id="1314781.A0A165NDR5"/>
<dbReference type="EMBL" id="KV426281">
    <property type="protein sequence ID" value="KZV83254.1"/>
    <property type="molecule type" value="Genomic_DNA"/>
</dbReference>
<dbReference type="Gene3D" id="3.40.30.10">
    <property type="entry name" value="Glutaredoxin"/>
    <property type="match status" value="1"/>
</dbReference>
<dbReference type="PANTHER" id="PTHR46115">
    <property type="entry name" value="THIOREDOXIN-LIKE PROTEIN 1"/>
    <property type="match status" value="1"/>
</dbReference>
<reference evidence="5 6" key="1">
    <citation type="journal article" date="2016" name="Mol. Biol. Evol.">
        <title>Comparative Genomics of Early-Diverging Mushroom-Forming Fungi Provides Insights into the Origins of Lignocellulose Decay Capabilities.</title>
        <authorList>
            <person name="Nagy L.G."/>
            <person name="Riley R."/>
            <person name="Tritt A."/>
            <person name="Adam C."/>
            <person name="Daum C."/>
            <person name="Floudas D."/>
            <person name="Sun H."/>
            <person name="Yadav J.S."/>
            <person name="Pangilinan J."/>
            <person name="Larsson K.H."/>
            <person name="Matsuura K."/>
            <person name="Barry K."/>
            <person name="Labutti K."/>
            <person name="Kuo R."/>
            <person name="Ohm R.A."/>
            <person name="Bhattacharya S.S."/>
            <person name="Shirouzu T."/>
            <person name="Yoshinaga Y."/>
            <person name="Martin F.M."/>
            <person name="Grigoriev I.V."/>
            <person name="Hibbett D.S."/>
        </authorList>
    </citation>
    <scope>NUCLEOTIDE SEQUENCE [LARGE SCALE GENOMIC DNA]</scope>
    <source>
        <strain evidence="5 6">HHB12029</strain>
    </source>
</reference>
<accession>A0A165NDR5</accession>